<evidence type="ECO:0000313" key="2">
    <source>
        <dbReference type="EMBL" id="SFL29465.1"/>
    </source>
</evidence>
<name>A0A1I4GHM0_9HYPH</name>
<evidence type="ECO:0000313" key="3">
    <source>
        <dbReference type="Proteomes" id="UP000199048"/>
    </source>
</evidence>
<protein>
    <submittedName>
        <fullName evidence="2">Uncharacterized protein</fullName>
    </submittedName>
</protein>
<organism evidence="2 3">
    <name type="scientific">Methylobacterium pseudosasicola</name>
    <dbReference type="NCBI Taxonomy" id="582667"/>
    <lineage>
        <taxon>Bacteria</taxon>
        <taxon>Pseudomonadati</taxon>
        <taxon>Pseudomonadota</taxon>
        <taxon>Alphaproteobacteria</taxon>
        <taxon>Hyphomicrobiales</taxon>
        <taxon>Methylobacteriaceae</taxon>
        <taxon>Methylobacterium</taxon>
    </lineage>
</organism>
<dbReference type="EMBL" id="FOTK01000003">
    <property type="protein sequence ID" value="SFL29465.1"/>
    <property type="molecule type" value="Genomic_DNA"/>
</dbReference>
<keyword evidence="1" id="KW-0732">Signal</keyword>
<accession>A0A1I4GHM0</accession>
<evidence type="ECO:0000256" key="1">
    <source>
        <dbReference type="SAM" id="SignalP"/>
    </source>
</evidence>
<gene>
    <name evidence="2" type="ORF">SAMN05192568_10032</name>
</gene>
<dbReference type="Proteomes" id="UP000199048">
    <property type="component" value="Unassembled WGS sequence"/>
</dbReference>
<keyword evidence="3" id="KW-1185">Reference proteome</keyword>
<dbReference type="AlphaFoldDB" id="A0A1I4GHM0"/>
<feature type="signal peptide" evidence="1">
    <location>
        <begin position="1"/>
        <end position="23"/>
    </location>
</feature>
<reference evidence="3" key="1">
    <citation type="submission" date="2016-10" db="EMBL/GenBank/DDBJ databases">
        <authorList>
            <person name="Varghese N."/>
            <person name="Submissions S."/>
        </authorList>
    </citation>
    <scope>NUCLEOTIDE SEQUENCE [LARGE SCALE GENOMIC DNA]</scope>
    <source>
        <strain evidence="3">BL36</strain>
    </source>
</reference>
<feature type="chain" id="PRO_5011779264" evidence="1">
    <location>
        <begin position="24"/>
        <end position="147"/>
    </location>
</feature>
<sequence length="147" mass="16035">MVNLRLFSITALAVLFYCAPAGAQWSPAGSLLNVPVTKDCNQTSGSVASAKPDGLFLCPTRAELIDSQVQDASHFYIVHEYGLLAIQTTSDRLADCWAAHQLAAARNGRHYIKQWIIHWTHYGTTRPSFGTPAQRIANVRSCCACGI</sequence>
<proteinExistence type="predicted"/>